<protein>
    <submittedName>
        <fullName evidence="3">Universal stress protein</fullName>
    </submittedName>
</protein>
<dbReference type="PANTHER" id="PTHR46268">
    <property type="entry name" value="STRESS RESPONSE PROTEIN NHAX"/>
    <property type="match status" value="1"/>
</dbReference>
<dbReference type="AlphaFoldDB" id="A0A372NLY0"/>
<keyword evidence="4" id="KW-1185">Reference proteome</keyword>
<dbReference type="InterPro" id="IPR006015">
    <property type="entry name" value="Universal_stress_UspA"/>
</dbReference>
<feature type="domain" description="UspA" evidence="2">
    <location>
        <begin position="1"/>
        <end position="149"/>
    </location>
</feature>
<dbReference type="RefSeq" id="WP_117394280.1">
    <property type="nucleotide sequence ID" value="NZ_QWDC01000008.1"/>
</dbReference>
<evidence type="ECO:0000256" key="1">
    <source>
        <dbReference type="ARBA" id="ARBA00008791"/>
    </source>
</evidence>
<proteinExistence type="inferred from homology"/>
<dbReference type="CDD" id="cd00293">
    <property type="entry name" value="USP-like"/>
    <property type="match status" value="1"/>
</dbReference>
<dbReference type="SUPFAM" id="SSF52402">
    <property type="entry name" value="Adenine nucleotide alpha hydrolases-like"/>
    <property type="match status" value="2"/>
</dbReference>
<gene>
    <name evidence="3" type="ORF">D0C36_24000</name>
</gene>
<dbReference type="Pfam" id="PF00582">
    <property type="entry name" value="Usp"/>
    <property type="match status" value="1"/>
</dbReference>
<dbReference type="PRINTS" id="PR01438">
    <property type="entry name" value="UNVRSLSTRESS"/>
</dbReference>
<name>A0A372NLY0_9SPHI</name>
<dbReference type="Proteomes" id="UP000264217">
    <property type="component" value="Unassembled WGS sequence"/>
</dbReference>
<dbReference type="OrthoDB" id="789733at2"/>
<reference evidence="3 4" key="1">
    <citation type="submission" date="2018-08" db="EMBL/GenBank/DDBJ databases">
        <title>Mucilaginibacter sp. MYSH2.</title>
        <authorList>
            <person name="Seo T."/>
        </authorList>
    </citation>
    <scope>NUCLEOTIDE SEQUENCE [LARGE SCALE GENOMIC DNA]</scope>
    <source>
        <strain evidence="3 4">MYSH2</strain>
    </source>
</reference>
<accession>A0A372NLY0</accession>
<evidence type="ECO:0000313" key="3">
    <source>
        <dbReference type="EMBL" id="RFZ89962.1"/>
    </source>
</evidence>
<dbReference type="PANTHER" id="PTHR46268:SF6">
    <property type="entry name" value="UNIVERSAL STRESS PROTEIN UP12"/>
    <property type="match status" value="1"/>
</dbReference>
<comment type="caution">
    <text evidence="3">The sequence shown here is derived from an EMBL/GenBank/DDBJ whole genome shotgun (WGS) entry which is preliminary data.</text>
</comment>
<sequence length="287" mass="31950">MKRLLVLTDFSKNAAHAAVTAVHLAKQIHAGLLVFHAYEMMPVDPYLVGASLIPDPESVYAMEGEKQLKLLADDLQTIVRRTGSSGEISIQQGISEGDLGRNLKNVIAANQIEMIVMGGSTGSTFDHFLGGQETMKVINHSTKPVLIIPQESAMDKIQKLVFATTYHSLDINAISYLADLSKLLEFEIDIVHVDVYKTEDPDLLSEIVFKRFVNGLGCDNISYHEVKGKNVVSRLNSYCRSCSAEVLAMVHHRKGFMKWLFDNSQAKKELQKQAIPVIIFPPDFIYD</sequence>
<evidence type="ECO:0000313" key="4">
    <source>
        <dbReference type="Proteomes" id="UP000264217"/>
    </source>
</evidence>
<dbReference type="InterPro" id="IPR006016">
    <property type="entry name" value="UspA"/>
</dbReference>
<organism evidence="3 4">
    <name type="scientific">Mucilaginibacter conchicola</name>
    <dbReference type="NCBI Taxonomy" id="2303333"/>
    <lineage>
        <taxon>Bacteria</taxon>
        <taxon>Pseudomonadati</taxon>
        <taxon>Bacteroidota</taxon>
        <taxon>Sphingobacteriia</taxon>
        <taxon>Sphingobacteriales</taxon>
        <taxon>Sphingobacteriaceae</taxon>
        <taxon>Mucilaginibacter</taxon>
    </lineage>
</organism>
<evidence type="ECO:0000259" key="2">
    <source>
        <dbReference type="Pfam" id="PF00582"/>
    </source>
</evidence>
<dbReference type="EMBL" id="QWDC01000008">
    <property type="protein sequence ID" value="RFZ89962.1"/>
    <property type="molecule type" value="Genomic_DNA"/>
</dbReference>
<dbReference type="Gene3D" id="3.40.50.620">
    <property type="entry name" value="HUPs"/>
    <property type="match status" value="2"/>
</dbReference>
<comment type="similarity">
    <text evidence="1">Belongs to the universal stress protein A family.</text>
</comment>
<dbReference type="InterPro" id="IPR014729">
    <property type="entry name" value="Rossmann-like_a/b/a_fold"/>
</dbReference>